<feature type="domain" description="C2H2-type" evidence="9">
    <location>
        <begin position="49"/>
        <end position="78"/>
    </location>
</feature>
<dbReference type="GO" id="GO:0005634">
    <property type="term" value="C:nucleus"/>
    <property type="evidence" value="ECO:0007669"/>
    <property type="project" value="UniProtKB-SubCell"/>
</dbReference>
<dbReference type="InterPro" id="IPR036236">
    <property type="entry name" value="Znf_C2H2_sf"/>
</dbReference>
<evidence type="ECO:0000256" key="4">
    <source>
        <dbReference type="ARBA" id="ARBA00022771"/>
    </source>
</evidence>
<dbReference type="EMBL" id="MCGE01000006">
    <property type="protein sequence ID" value="ORZ20336.1"/>
    <property type="molecule type" value="Genomic_DNA"/>
</dbReference>
<dbReference type="OrthoDB" id="654211at2759"/>
<dbReference type="SUPFAM" id="SSF57667">
    <property type="entry name" value="beta-beta-alpha zinc fingers"/>
    <property type="match status" value="1"/>
</dbReference>
<dbReference type="SMART" id="SM00355">
    <property type="entry name" value="ZnF_C2H2"/>
    <property type="match status" value="2"/>
</dbReference>
<dbReference type="GO" id="GO:0008270">
    <property type="term" value="F:zinc ion binding"/>
    <property type="evidence" value="ECO:0007669"/>
    <property type="project" value="UniProtKB-KW"/>
</dbReference>
<comment type="subcellular location">
    <subcellularLocation>
        <location evidence="1">Nucleus</location>
    </subcellularLocation>
</comment>
<dbReference type="PROSITE" id="PS50157">
    <property type="entry name" value="ZINC_FINGER_C2H2_2"/>
    <property type="match status" value="2"/>
</dbReference>
<evidence type="ECO:0000256" key="5">
    <source>
        <dbReference type="ARBA" id="ARBA00022833"/>
    </source>
</evidence>
<keyword evidence="6" id="KW-0539">Nucleus</keyword>
<name>A0A1X2IRH1_9FUNG</name>
<dbReference type="GO" id="GO:0000981">
    <property type="term" value="F:DNA-binding transcription factor activity, RNA polymerase II-specific"/>
    <property type="evidence" value="ECO:0007669"/>
    <property type="project" value="InterPro"/>
</dbReference>
<feature type="domain" description="C2H2-type" evidence="9">
    <location>
        <begin position="18"/>
        <end position="48"/>
    </location>
</feature>
<evidence type="ECO:0000313" key="10">
    <source>
        <dbReference type="EMBL" id="ORZ20336.1"/>
    </source>
</evidence>
<comment type="caution">
    <text evidence="10">The sequence shown here is derived from an EMBL/GenBank/DDBJ whole genome shotgun (WGS) entry which is preliminary data.</text>
</comment>
<gene>
    <name evidence="10" type="ORF">BCR42DRAFT_408560</name>
</gene>
<dbReference type="GO" id="GO:0000978">
    <property type="term" value="F:RNA polymerase II cis-regulatory region sequence-specific DNA binding"/>
    <property type="evidence" value="ECO:0007669"/>
    <property type="project" value="InterPro"/>
</dbReference>
<evidence type="ECO:0000256" key="1">
    <source>
        <dbReference type="ARBA" id="ARBA00004123"/>
    </source>
</evidence>
<evidence type="ECO:0000256" key="3">
    <source>
        <dbReference type="ARBA" id="ARBA00022737"/>
    </source>
</evidence>
<dbReference type="Proteomes" id="UP000193560">
    <property type="component" value="Unassembled WGS sequence"/>
</dbReference>
<organism evidence="10 11">
    <name type="scientific">Absidia repens</name>
    <dbReference type="NCBI Taxonomy" id="90262"/>
    <lineage>
        <taxon>Eukaryota</taxon>
        <taxon>Fungi</taxon>
        <taxon>Fungi incertae sedis</taxon>
        <taxon>Mucoromycota</taxon>
        <taxon>Mucoromycotina</taxon>
        <taxon>Mucoromycetes</taxon>
        <taxon>Mucorales</taxon>
        <taxon>Cunninghamellaceae</taxon>
        <taxon>Absidia</taxon>
    </lineage>
</organism>
<dbReference type="PROSITE" id="PS00028">
    <property type="entry name" value="ZINC_FINGER_C2H2_1"/>
    <property type="match status" value="1"/>
</dbReference>
<keyword evidence="11" id="KW-1185">Reference proteome</keyword>
<sequence length="315" mass="34900">MTPSKRQSQQRHVEPKLFQCTGFGDCNMVFTRSEHLARHARKHTGEKPFRCVVPGCGRAFSRFDNMVQHTSTHSKHHNKKRAPSKKQNKTKSLKTVAPIINGPDTDKAKAPKGLENILSPPMLSSPSTPSHIVLPDSPVLSDMDFQQQQQQQLPTITESIYYQSPITPSMDCFPSFNSKYIRHRQHSTFLPSPKELHIYDDSLLSLPPVTPTGYSNDSSLSSSPISSASSIHLPSSHFLSSGLSTTSRKLSHWELALSIQDLSVNHGVGNVGVDVTWDEFEALQGMSRLSCLASKETLAPIYIGKTNTFPSPRTP</sequence>
<evidence type="ECO:0000256" key="7">
    <source>
        <dbReference type="PROSITE-ProRule" id="PRU00042"/>
    </source>
</evidence>
<dbReference type="STRING" id="90262.A0A1X2IRH1"/>
<dbReference type="InterPro" id="IPR051059">
    <property type="entry name" value="VerF-like"/>
</dbReference>
<evidence type="ECO:0000259" key="9">
    <source>
        <dbReference type="PROSITE" id="PS50157"/>
    </source>
</evidence>
<dbReference type="PANTHER" id="PTHR40626">
    <property type="entry name" value="MIP31509P"/>
    <property type="match status" value="1"/>
</dbReference>
<keyword evidence="2" id="KW-0479">Metal-binding</keyword>
<evidence type="ECO:0000256" key="8">
    <source>
        <dbReference type="SAM" id="MobiDB-lite"/>
    </source>
</evidence>
<feature type="region of interest" description="Disordered" evidence="8">
    <location>
        <begin position="68"/>
        <end position="92"/>
    </location>
</feature>
<keyword evidence="4 7" id="KW-0863">Zinc-finger</keyword>
<feature type="compositionally biased region" description="Basic residues" evidence="8">
    <location>
        <begin position="72"/>
        <end position="92"/>
    </location>
</feature>
<dbReference type="FunFam" id="3.30.160.60:FF:002343">
    <property type="entry name" value="Zinc finger protein 33A"/>
    <property type="match status" value="1"/>
</dbReference>
<dbReference type="Pfam" id="PF00096">
    <property type="entry name" value="zf-C2H2"/>
    <property type="match status" value="2"/>
</dbReference>
<reference evidence="10 11" key="1">
    <citation type="submission" date="2016-07" db="EMBL/GenBank/DDBJ databases">
        <title>Pervasive Adenine N6-methylation of Active Genes in Fungi.</title>
        <authorList>
            <consortium name="DOE Joint Genome Institute"/>
            <person name="Mondo S.J."/>
            <person name="Dannebaum R.O."/>
            <person name="Kuo R.C."/>
            <person name="Labutti K."/>
            <person name="Haridas S."/>
            <person name="Kuo A."/>
            <person name="Salamov A."/>
            <person name="Ahrendt S.R."/>
            <person name="Lipzen A."/>
            <person name="Sullivan W."/>
            <person name="Andreopoulos W.B."/>
            <person name="Clum A."/>
            <person name="Lindquist E."/>
            <person name="Daum C."/>
            <person name="Ramamoorthy G.K."/>
            <person name="Gryganskyi A."/>
            <person name="Culley D."/>
            <person name="Magnuson J.K."/>
            <person name="James T.Y."/>
            <person name="O'Malley M.A."/>
            <person name="Stajich J.E."/>
            <person name="Spatafora J.W."/>
            <person name="Visel A."/>
            <person name="Grigoriev I.V."/>
        </authorList>
    </citation>
    <scope>NUCLEOTIDE SEQUENCE [LARGE SCALE GENOMIC DNA]</scope>
    <source>
        <strain evidence="10 11">NRRL 1336</strain>
    </source>
</reference>
<keyword evidence="3" id="KW-0677">Repeat</keyword>
<dbReference type="Gene3D" id="3.30.160.60">
    <property type="entry name" value="Classic Zinc Finger"/>
    <property type="match status" value="2"/>
</dbReference>
<proteinExistence type="predicted"/>
<protein>
    <recommendedName>
        <fullName evidence="9">C2H2-type domain-containing protein</fullName>
    </recommendedName>
</protein>
<accession>A0A1X2IRH1</accession>
<evidence type="ECO:0000313" key="11">
    <source>
        <dbReference type="Proteomes" id="UP000193560"/>
    </source>
</evidence>
<dbReference type="GO" id="GO:0000785">
    <property type="term" value="C:chromatin"/>
    <property type="evidence" value="ECO:0007669"/>
    <property type="project" value="TreeGrafter"/>
</dbReference>
<dbReference type="PANTHER" id="PTHR40626:SF11">
    <property type="entry name" value="ZINC FINGER PROTEIN YPR022C"/>
    <property type="match status" value="1"/>
</dbReference>
<evidence type="ECO:0000256" key="6">
    <source>
        <dbReference type="ARBA" id="ARBA00023242"/>
    </source>
</evidence>
<evidence type="ECO:0000256" key="2">
    <source>
        <dbReference type="ARBA" id="ARBA00022723"/>
    </source>
</evidence>
<dbReference type="InterPro" id="IPR013087">
    <property type="entry name" value="Znf_C2H2_type"/>
</dbReference>
<dbReference type="AlphaFoldDB" id="A0A1X2IRH1"/>
<keyword evidence="5" id="KW-0862">Zinc</keyword>